<dbReference type="GO" id="GO:0005886">
    <property type="term" value="C:plasma membrane"/>
    <property type="evidence" value="ECO:0007669"/>
    <property type="project" value="UniProtKB-SubCell"/>
</dbReference>
<keyword evidence="10" id="KW-0560">Oxidoreductase</keyword>
<keyword evidence="11 17" id="KW-0472">Membrane</keyword>
<dbReference type="InterPro" id="IPR050968">
    <property type="entry name" value="Cytochrome_c_oxidase_bac_sub4"/>
</dbReference>
<evidence type="ECO:0000256" key="12">
    <source>
        <dbReference type="ARBA" id="ARBA00025694"/>
    </source>
</evidence>
<keyword evidence="5" id="KW-0813">Transport</keyword>
<evidence type="ECO:0000256" key="5">
    <source>
        <dbReference type="ARBA" id="ARBA00022448"/>
    </source>
</evidence>
<dbReference type="NCBIfam" id="TIGR02847">
    <property type="entry name" value="CyoD"/>
    <property type="match status" value="1"/>
</dbReference>
<dbReference type="GO" id="GO:0015078">
    <property type="term" value="F:proton transmembrane transporter activity"/>
    <property type="evidence" value="ECO:0007669"/>
    <property type="project" value="TreeGrafter"/>
</dbReference>
<dbReference type="GO" id="GO:0009319">
    <property type="term" value="C:cytochrome o ubiquinol oxidase complex"/>
    <property type="evidence" value="ECO:0007669"/>
    <property type="project" value="TreeGrafter"/>
</dbReference>
<evidence type="ECO:0000313" key="18">
    <source>
        <dbReference type="EMBL" id="OEF28599.1"/>
    </source>
</evidence>
<evidence type="ECO:0000256" key="8">
    <source>
        <dbReference type="ARBA" id="ARBA00022982"/>
    </source>
</evidence>
<dbReference type="GO" id="GO:0015990">
    <property type="term" value="P:electron transport coupled proton transport"/>
    <property type="evidence" value="ECO:0007669"/>
    <property type="project" value="InterPro"/>
</dbReference>
<evidence type="ECO:0000256" key="16">
    <source>
        <dbReference type="ARBA" id="ARBA00032185"/>
    </source>
</evidence>
<evidence type="ECO:0000256" key="15">
    <source>
        <dbReference type="ARBA" id="ARBA00031887"/>
    </source>
</evidence>
<dbReference type="GO" id="GO:0009486">
    <property type="term" value="F:cytochrome bo3 ubiquinol oxidase activity"/>
    <property type="evidence" value="ECO:0007669"/>
    <property type="project" value="InterPro"/>
</dbReference>
<evidence type="ECO:0000256" key="9">
    <source>
        <dbReference type="ARBA" id="ARBA00022989"/>
    </source>
</evidence>
<evidence type="ECO:0000313" key="19">
    <source>
        <dbReference type="Proteomes" id="UP000094070"/>
    </source>
</evidence>
<dbReference type="AlphaFoldDB" id="A0A1E5E5A7"/>
<gene>
    <name evidence="18" type="ORF">A1QC_04840</name>
</gene>
<dbReference type="PANTHER" id="PTHR36835:SF1">
    <property type="entry name" value="CYTOCHROME BO(3) UBIQUINOL OXIDASE SUBUNIT 4"/>
    <property type="match status" value="1"/>
</dbReference>
<keyword evidence="6" id="KW-1003">Cell membrane</keyword>
<dbReference type="InterPro" id="IPR005171">
    <property type="entry name" value="Cyt_c_oxidase_su4_prok"/>
</dbReference>
<dbReference type="Pfam" id="PF03626">
    <property type="entry name" value="COX4_pro"/>
    <property type="match status" value="1"/>
</dbReference>
<evidence type="ECO:0000256" key="4">
    <source>
        <dbReference type="ARBA" id="ARBA00014689"/>
    </source>
</evidence>
<evidence type="ECO:0000256" key="3">
    <source>
        <dbReference type="ARBA" id="ARBA00011700"/>
    </source>
</evidence>
<evidence type="ECO:0000256" key="10">
    <source>
        <dbReference type="ARBA" id="ARBA00023002"/>
    </source>
</evidence>
<evidence type="ECO:0000256" key="13">
    <source>
        <dbReference type="ARBA" id="ARBA00030071"/>
    </source>
</evidence>
<dbReference type="GO" id="GO:0019646">
    <property type="term" value="P:aerobic electron transport chain"/>
    <property type="evidence" value="ECO:0007669"/>
    <property type="project" value="TreeGrafter"/>
</dbReference>
<evidence type="ECO:0000256" key="11">
    <source>
        <dbReference type="ARBA" id="ARBA00023136"/>
    </source>
</evidence>
<dbReference type="eggNOG" id="COG3125">
    <property type="taxonomic scope" value="Bacteria"/>
</dbReference>
<keyword evidence="9 17" id="KW-1133">Transmembrane helix</keyword>
<evidence type="ECO:0000256" key="7">
    <source>
        <dbReference type="ARBA" id="ARBA00022692"/>
    </source>
</evidence>
<keyword evidence="8" id="KW-0249">Electron transport</keyword>
<comment type="subunit">
    <text evidence="3">Heterooctamer of two A chains, two B chains, two C chains and two D chains.</text>
</comment>
<comment type="similarity">
    <text evidence="2">Belongs to the cytochrome c oxidase bacterial subunit 4 family.</text>
</comment>
<keyword evidence="19" id="KW-1185">Reference proteome</keyword>
<comment type="subcellular location">
    <subcellularLocation>
        <location evidence="1">Cell membrane</location>
        <topology evidence="1">Multi-pass membrane protein</topology>
    </subcellularLocation>
</comment>
<dbReference type="PANTHER" id="PTHR36835">
    <property type="entry name" value="CYTOCHROME BO(3) UBIQUINOL OXIDASE SUBUNIT 4"/>
    <property type="match status" value="1"/>
</dbReference>
<keyword evidence="7 17" id="KW-0812">Transmembrane</keyword>
<evidence type="ECO:0000256" key="1">
    <source>
        <dbReference type="ARBA" id="ARBA00004651"/>
    </source>
</evidence>
<comment type="function">
    <text evidence="12">Cytochrome bo(3) ubiquinol terminal oxidase is the component of the aerobic respiratory chain of E.coli that predominates when cells are grown at high aeration. Has proton pump activity across the membrane in addition to electron transfer, pumping 2 protons/electron.</text>
</comment>
<evidence type="ECO:0000256" key="14">
    <source>
        <dbReference type="ARBA" id="ARBA00030211"/>
    </source>
</evidence>
<evidence type="ECO:0000256" key="6">
    <source>
        <dbReference type="ARBA" id="ARBA00022475"/>
    </source>
</evidence>
<proteinExistence type="inferred from homology"/>
<dbReference type="EMBL" id="AJYK02000017">
    <property type="protein sequence ID" value="OEF28599.1"/>
    <property type="molecule type" value="Genomic_DNA"/>
</dbReference>
<organism evidence="18 19">
    <name type="scientific">Vibrio rumoiensis 1S-45</name>
    <dbReference type="NCBI Taxonomy" id="1188252"/>
    <lineage>
        <taxon>Bacteria</taxon>
        <taxon>Pseudomonadati</taxon>
        <taxon>Pseudomonadota</taxon>
        <taxon>Gammaproteobacteria</taxon>
        <taxon>Vibrionales</taxon>
        <taxon>Vibrionaceae</taxon>
        <taxon>Vibrio</taxon>
    </lineage>
</organism>
<protein>
    <recommendedName>
        <fullName evidence="4">Cytochrome bo(3) ubiquinol oxidase subunit 4</fullName>
    </recommendedName>
    <alternativeName>
        <fullName evidence="16">Cytochrome o ubiquinol oxidase subunit 4</fullName>
    </alternativeName>
    <alternativeName>
        <fullName evidence="13">Oxidase bo(3) subunit 4</fullName>
    </alternativeName>
    <alternativeName>
        <fullName evidence="14">Ubiquinol oxidase polypeptide IV</fullName>
    </alternativeName>
    <alternativeName>
        <fullName evidence="15">Ubiquinol oxidase subunit 4</fullName>
    </alternativeName>
</protein>
<dbReference type="RefSeq" id="WP_017024436.1">
    <property type="nucleotide sequence ID" value="NZ_AJYK02000017.1"/>
</dbReference>
<dbReference type="InterPro" id="IPR014210">
    <property type="entry name" value="Cyt_o_ubiqinol_oxidase_su4"/>
</dbReference>
<sequence>MANQSVSNNGNTHQDSGAKGYITGFVLSLILTMIPFYFAYTGVLSREATIEILIITAVLQLVVHLFYFLHMDSSEKGIFNMVSFVFTAVIVFIVIAGSIWIMWNLNHNMMM</sequence>
<accession>A0A1E5E5A7</accession>
<name>A0A1E5E5A7_9VIBR</name>
<evidence type="ECO:0000256" key="17">
    <source>
        <dbReference type="SAM" id="Phobius"/>
    </source>
</evidence>
<feature type="transmembrane region" description="Helical" evidence="17">
    <location>
        <begin position="52"/>
        <end position="69"/>
    </location>
</feature>
<feature type="transmembrane region" description="Helical" evidence="17">
    <location>
        <begin position="20"/>
        <end position="40"/>
    </location>
</feature>
<evidence type="ECO:0000256" key="2">
    <source>
        <dbReference type="ARBA" id="ARBA00008079"/>
    </source>
</evidence>
<reference evidence="18 19" key="1">
    <citation type="journal article" date="2012" name="Science">
        <title>Ecological populations of bacteria act as socially cohesive units of antibiotic production and resistance.</title>
        <authorList>
            <person name="Cordero O.X."/>
            <person name="Wildschutte H."/>
            <person name="Kirkup B."/>
            <person name="Proehl S."/>
            <person name="Ngo L."/>
            <person name="Hussain F."/>
            <person name="Le Roux F."/>
            <person name="Mincer T."/>
            <person name="Polz M.F."/>
        </authorList>
    </citation>
    <scope>NUCLEOTIDE SEQUENCE [LARGE SCALE GENOMIC DNA]</scope>
    <source>
        <strain evidence="18 19">1S-45</strain>
    </source>
</reference>
<dbReference type="OrthoDB" id="2375888at2"/>
<dbReference type="Proteomes" id="UP000094070">
    <property type="component" value="Unassembled WGS sequence"/>
</dbReference>
<dbReference type="STRING" id="1188252.A1QC_04840"/>
<feature type="transmembrane region" description="Helical" evidence="17">
    <location>
        <begin position="81"/>
        <end position="103"/>
    </location>
</feature>
<comment type="caution">
    <text evidence="18">The sequence shown here is derived from an EMBL/GenBank/DDBJ whole genome shotgun (WGS) entry which is preliminary data.</text>
</comment>